<reference evidence="3 4" key="1">
    <citation type="submission" date="2012-02" db="EMBL/GenBank/DDBJ databases">
        <title>Whole genome shotgun sequence of Gordonia sputi NBRC 100414.</title>
        <authorList>
            <person name="Yoshida I."/>
            <person name="Hosoyama A."/>
            <person name="Tsuchikane K."/>
            <person name="Katsumata H."/>
            <person name="Yamazaki S."/>
            <person name="Fujita N."/>
        </authorList>
    </citation>
    <scope>NUCLEOTIDE SEQUENCE [LARGE SCALE GENOMIC DNA]</scope>
    <source>
        <strain evidence="3 4">NBRC 100414</strain>
    </source>
</reference>
<evidence type="ECO:0000259" key="2">
    <source>
        <dbReference type="Pfam" id="PF03795"/>
    </source>
</evidence>
<dbReference type="Pfam" id="PF03795">
    <property type="entry name" value="YCII"/>
    <property type="match status" value="1"/>
</dbReference>
<evidence type="ECO:0000256" key="1">
    <source>
        <dbReference type="ARBA" id="ARBA00007689"/>
    </source>
</evidence>
<comment type="caution">
    <text evidence="3">The sequence shown here is derived from an EMBL/GenBank/DDBJ whole genome shotgun (WGS) entry which is preliminary data.</text>
</comment>
<name>H5TVB6_9ACTN</name>
<organism evidence="3 4">
    <name type="scientific">Gordonia sputi NBRC 100414</name>
    <dbReference type="NCBI Taxonomy" id="1089453"/>
    <lineage>
        <taxon>Bacteria</taxon>
        <taxon>Bacillati</taxon>
        <taxon>Actinomycetota</taxon>
        <taxon>Actinomycetes</taxon>
        <taxon>Mycobacteriales</taxon>
        <taxon>Gordoniaceae</taxon>
        <taxon>Gordonia</taxon>
    </lineage>
</organism>
<dbReference type="InterPro" id="IPR005545">
    <property type="entry name" value="YCII"/>
</dbReference>
<dbReference type="PANTHER" id="PTHR35174:SF3">
    <property type="entry name" value="BLL7171 PROTEIN"/>
    <property type="match status" value="1"/>
</dbReference>
<dbReference type="PANTHER" id="PTHR35174">
    <property type="entry name" value="BLL7171 PROTEIN-RELATED"/>
    <property type="match status" value="1"/>
</dbReference>
<dbReference type="SUPFAM" id="SSF54909">
    <property type="entry name" value="Dimeric alpha+beta barrel"/>
    <property type="match status" value="1"/>
</dbReference>
<protein>
    <recommendedName>
        <fullName evidence="2">YCII-related domain-containing protein</fullName>
    </recommendedName>
</protein>
<dbReference type="AlphaFoldDB" id="H5TVB6"/>
<dbReference type="Proteomes" id="UP000005845">
    <property type="component" value="Unassembled WGS sequence"/>
</dbReference>
<accession>H5TVB6</accession>
<dbReference type="RefSeq" id="WP_005202056.1">
    <property type="nucleotide sequence ID" value="NZ_BAFC01000007.1"/>
</dbReference>
<dbReference type="InterPro" id="IPR011008">
    <property type="entry name" value="Dimeric_a/b-barrel"/>
</dbReference>
<dbReference type="eggNOG" id="COG3795">
    <property type="taxonomic scope" value="Bacteria"/>
</dbReference>
<comment type="similarity">
    <text evidence="1">Belongs to the YciI family.</text>
</comment>
<proteinExistence type="inferred from homology"/>
<feature type="domain" description="YCII-related" evidence="2">
    <location>
        <begin position="22"/>
        <end position="112"/>
    </location>
</feature>
<evidence type="ECO:0000313" key="4">
    <source>
        <dbReference type="Proteomes" id="UP000005845"/>
    </source>
</evidence>
<evidence type="ECO:0000313" key="3">
    <source>
        <dbReference type="EMBL" id="GAB37424.1"/>
    </source>
</evidence>
<gene>
    <name evidence="3" type="ORF">GOSPT_007_00350</name>
</gene>
<dbReference type="EMBL" id="BAFC01000007">
    <property type="protein sequence ID" value="GAB37424.1"/>
    <property type="molecule type" value="Genomic_DNA"/>
</dbReference>
<keyword evidence="4" id="KW-1185">Reference proteome</keyword>
<dbReference type="Gene3D" id="3.30.70.1060">
    <property type="entry name" value="Dimeric alpha+beta barrel"/>
    <property type="match status" value="1"/>
</dbReference>
<sequence length="127" mass="13266">MHYILAITVDESVPAPEPGSADFEAGRQAWADYGRALKAAGVLVDGAGLQPSETATTLRLTLGQDPTVIDGPYAESKEQLAGFYHIDVADLDDAVKWAGQIPVPFGVVEVRPARLIPGADGAPVVAN</sequence>